<dbReference type="AlphaFoldDB" id="A0A1U7M969"/>
<keyword evidence="2" id="KW-1185">Reference proteome</keyword>
<reference evidence="1 2" key="1">
    <citation type="submission" date="2016-02" db="EMBL/GenBank/DDBJ databases">
        <title>Genome sequence of Tissierella creatinophila DSM 6911.</title>
        <authorList>
            <person name="Poehlein A."/>
            <person name="Daniel R."/>
        </authorList>
    </citation>
    <scope>NUCLEOTIDE SEQUENCE [LARGE SCALE GENOMIC DNA]</scope>
    <source>
        <strain evidence="1 2">DSM 6911</strain>
    </source>
</reference>
<protein>
    <submittedName>
        <fullName evidence="1">Uncharacterized protein</fullName>
    </submittedName>
</protein>
<dbReference type="Proteomes" id="UP000186112">
    <property type="component" value="Unassembled WGS sequence"/>
</dbReference>
<organism evidence="1 2">
    <name type="scientific">Tissierella creatinophila DSM 6911</name>
    <dbReference type="NCBI Taxonomy" id="1123403"/>
    <lineage>
        <taxon>Bacteria</taxon>
        <taxon>Bacillati</taxon>
        <taxon>Bacillota</taxon>
        <taxon>Tissierellia</taxon>
        <taxon>Tissierellales</taxon>
        <taxon>Tissierellaceae</taxon>
        <taxon>Tissierella</taxon>
    </lineage>
</organism>
<gene>
    <name evidence="1" type="ORF">TICRE_01130</name>
</gene>
<proteinExistence type="predicted"/>
<sequence>MVEEIKLLNKKDKKIKLTSERMEINKKLVKLYEKLEDIING</sequence>
<comment type="caution">
    <text evidence="1">The sequence shown here is derived from an EMBL/GenBank/DDBJ whole genome shotgun (WGS) entry which is preliminary data.</text>
</comment>
<evidence type="ECO:0000313" key="1">
    <source>
        <dbReference type="EMBL" id="OLS03790.1"/>
    </source>
</evidence>
<evidence type="ECO:0000313" key="2">
    <source>
        <dbReference type="Proteomes" id="UP000186112"/>
    </source>
</evidence>
<accession>A0A1U7M969</accession>
<dbReference type="EMBL" id="LTDM01000002">
    <property type="protein sequence ID" value="OLS03790.1"/>
    <property type="molecule type" value="Genomic_DNA"/>
</dbReference>
<name>A0A1U7M969_TISCR</name>